<reference evidence="2" key="1">
    <citation type="journal article" date="2024" name="Front. Bioeng. Biotechnol.">
        <title>Genome-scale model development and genomic sequencing of the oleaginous clade Lipomyces.</title>
        <authorList>
            <person name="Czajka J.J."/>
            <person name="Han Y."/>
            <person name="Kim J."/>
            <person name="Mondo S.J."/>
            <person name="Hofstad B.A."/>
            <person name="Robles A."/>
            <person name="Haridas S."/>
            <person name="Riley R."/>
            <person name="LaButti K."/>
            <person name="Pangilinan J."/>
            <person name="Andreopoulos W."/>
            <person name="Lipzen A."/>
            <person name="Yan J."/>
            <person name="Wang M."/>
            <person name="Ng V."/>
            <person name="Grigoriev I.V."/>
            <person name="Spatafora J.W."/>
            <person name="Magnuson J.K."/>
            <person name="Baker S.E."/>
            <person name="Pomraning K.R."/>
        </authorList>
    </citation>
    <scope>NUCLEOTIDE SEQUENCE [LARGE SCALE GENOMIC DNA]</scope>
    <source>
        <strain evidence="2">CBS 7786</strain>
    </source>
</reference>
<dbReference type="Proteomes" id="UP001433508">
    <property type="component" value="Unassembled WGS sequence"/>
</dbReference>
<proteinExistence type="predicted"/>
<gene>
    <name evidence="1" type="ORF">V1525DRAFT_421483</name>
</gene>
<evidence type="ECO:0000313" key="2">
    <source>
        <dbReference type="Proteomes" id="UP001433508"/>
    </source>
</evidence>
<organism evidence="1 2">
    <name type="scientific">Lipomyces kononenkoae</name>
    <name type="common">Yeast</name>
    <dbReference type="NCBI Taxonomy" id="34357"/>
    <lineage>
        <taxon>Eukaryota</taxon>
        <taxon>Fungi</taxon>
        <taxon>Dikarya</taxon>
        <taxon>Ascomycota</taxon>
        <taxon>Saccharomycotina</taxon>
        <taxon>Lipomycetes</taxon>
        <taxon>Lipomycetales</taxon>
        <taxon>Lipomycetaceae</taxon>
        <taxon>Lipomyces</taxon>
    </lineage>
</organism>
<keyword evidence="2" id="KW-1185">Reference proteome</keyword>
<dbReference type="EMBL" id="MU971422">
    <property type="protein sequence ID" value="KAK9235300.1"/>
    <property type="molecule type" value="Genomic_DNA"/>
</dbReference>
<keyword evidence="1" id="KW-0689">Ribosomal protein</keyword>
<protein>
    <submittedName>
        <fullName evidence="1">Ribosomal protein S12/S23-domain-containing protein</fullName>
    </submittedName>
</protein>
<accession>A0ACC3SUL2</accession>
<comment type="caution">
    <text evidence="1">The sequence shown here is derived from an EMBL/GenBank/DDBJ whole genome shotgun (WGS) entry which is preliminary data.</text>
</comment>
<name>A0ACC3SUL2_LIPKO</name>
<sequence length="167" mass="18425">MFPLIRQFLVTRPSLKIRSSSLLRAPQPACKRGFMSTPSQCSTLRQVIRGARKPKRAVKLSESPSLDNCPQRKGVVVRVATMKPKKPNSAQRKVARVKLSNGKMCYGYISGEGHNAQEHSVVTVRGGRSQDLPGVRYHLVRGGRDLGGVPNRSTSRSKYGTKRPSSK</sequence>
<evidence type="ECO:0000313" key="1">
    <source>
        <dbReference type="EMBL" id="KAK9235300.1"/>
    </source>
</evidence>
<keyword evidence="1" id="KW-0687">Ribonucleoprotein</keyword>